<accession>A0A419AAQ8</accession>
<evidence type="ECO:0000313" key="2">
    <source>
        <dbReference type="EMBL" id="RJL20149.1"/>
    </source>
</evidence>
<dbReference type="Pfam" id="PF04102">
    <property type="entry name" value="SlyX"/>
    <property type="match status" value="1"/>
</dbReference>
<protein>
    <submittedName>
        <fullName evidence="2">SlyX family protein</fullName>
    </submittedName>
</protein>
<gene>
    <name evidence="2" type="ORF">D3P05_03850</name>
</gene>
<keyword evidence="3" id="KW-1185">Reference proteome</keyword>
<proteinExistence type="predicted"/>
<feature type="coiled-coil region" evidence="1">
    <location>
        <begin position="4"/>
        <end position="59"/>
    </location>
</feature>
<sequence length="74" mass="8286">MEDGKAAQARLRQLEEALAHLARITEDLSEVIARQDGEIARLSRRVEMLMRAAAEQQLEAGGTLPLADQRPPHW</sequence>
<dbReference type="EMBL" id="QZEW01000012">
    <property type="protein sequence ID" value="RJL20149.1"/>
    <property type="molecule type" value="Genomic_DNA"/>
</dbReference>
<dbReference type="Proteomes" id="UP000283587">
    <property type="component" value="Unassembled WGS sequence"/>
</dbReference>
<comment type="caution">
    <text evidence="2">The sequence shown here is derived from an EMBL/GenBank/DDBJ whole genome shotgun (WGS) entry which is preliminary data.</text>
</comment>
<organism evidence="2 3">
    <name type="scientific">Paracoccus siganidrum</name>
    <dbReference type="NCBI Taxonomy" id="1276757"/>
    <lineage>
        <taxon>Bacteria</taxon>
        <taxon>Pseudomonadati</taxon>
        <taxon>Pseudomonadota</taxon>
        <taxon>Alphaproteobacteria</taxon>
        <taxon>Rhodobacterales</taxon>
        <taxon>Paracoccaceae</taxon>
        <taxon>Paracoccus</taxon>
    </lineage>
</organism>
<evidence type="ECO:0000313" key="3">
    <source>
        <dbReference type="Proteomes" id="UP000283587"/>
    </source>
</evidence>
<dbReference type="AlphaFoldDB" id="A0A419AAQ8"/>
<name>A0A419AAQ8_9RHOB</name>
<dbReference type="OrthoDB" id="285836at2"/>
<keyword evidence="1" id="KW-0175">Coiled coil</keyword>
<reference evidence="3" key="1">
    <citation type="submission" date="2018-09" db="EMBL/GenBank/DDBJ databases">
        <title>Paracoccus onubensis nov. sp. a moderate halophilic bacterium isolated from Gruta de las Maravillas (Aracena, Spain).</title>
        <authorList>
            <person name="Jurado V."/>
            <person name="Gutierrez-Patricio S."/>
            <person name="Gonzalez-Pimentel J.L."/>
            <person name="Miller A.Z."/>
            <person name="Laiz L."/>
            <person name="Saiz-Jimenez C."/>
        </authorList>
    </citation>
    <scope>NUCLEOTIDE SEQUENCE [LARGE SCALE GENOMIC DNA]</scope>
    <source>
        <strain evidence="3">DSM 26381</strain>
    </source>
</reference>
<dbReference type="InterPro" id="IPR007236">
    <property type="entry name" value="SlyX"/>
</dbReference>
<evidence type="ECO:0000256" key="1">
    <source>
        <dbReference type="SAM" id="Coils"/>
    </source>
</evidence>